<evidence type="ECO:0000256" key="1">
    <source>
        <dbReference type="ARBA" id="ARBA00004613"/>
    </source>
</evidence>
<organism evidence="3 4">
    <name type="scientific">Nocardioides currus</name>
    <dbReference type="NCBI Taxonomy" id="2133958"/>
    <lineage>
        <taxon>Bacteria</taxon>
        <taxon>Bacillati</taxon>
        <taxon>Actinomycetota</taxon>
        <taxon>Actinomycetes</taxon>
        <taxon>Propionibacteriales</taxon>
        <taxon>Nocardioidaceae</taxon>
        <taxon>Nocardioides</taxon>
    </lineage>
</organism>
<dbReference type="GO" id="GO:0005576">
    <property type="term" value="C:extracellular region"/>
    <property type="evidence" value="ECO:0007669"/>
    <property type="project" value="UniProtKB-SubCell"/>
</dbReference>
<dbReference type="SUPFAM" id="SSF51120">
    <property type="entry name" value="beta-Roll"/>
    <property type="match status" value="3"/>
</dbReference>
<dbReference type="PROSITE" id="PS00330">
    <property type="entry name" value="HEMOLYSIN_CALCIUM"/>
    <property type="match status" value="3"/>
</dbReference>
<evidence type="ECO:0000256" key="2">
    <source>
        <dbReference type="ARBA" id="ARBA00022525"/>
    </source>
</evidence>
<evidence type="ECO:0000313" key="3">
    <source>
        <dbReference type="EMBL" id="PUA80881.1"/>
    </source>
</evidence>
<dbReference type="InterPro" id="IPR018511">
    <property type="entry name" value="Hemolysin-typ_Ca-bd_CS"/>
</dbReference>
<protein>
    <recommendedName>
        <fullName evidence="5">Calcium-binding protein</fullName>
    </recommendedName>
</protein>
<keyword evidence="2" id="KW-0964">Secreted</keyword>
<comment type="caution">
    <text evidence="3">The sequence shown here is derived from an EMBL/GenBank/DDBJ whole genome shotgun (WGS) entry which is preliminary data.</text>
</comment>
<evidence type="ECO:0008006" key="5">
    <source>
        <dbReference type="Google" id="ProtNLM"/>
    </source>
</evidence>
<comment type="subcellular location">
    <subcellularLocation>
        <location evidence="1">Secreted</location>
    </subcellularLocation>
</comment>
<dbReference type="EMBL" id="PYXZ01000004">
    <property type="protein sequence ID" value="PUA80881.1"/>
    <property type="molecule type" value="Genomic_DNA"/>
</dbReference>
<proteinExistence type="predicted"/>
<sequence length="437" mass="44641">MFGASHLWLHQPGRPTSEEPMRLLPVLTATLALGLPIIALGAPAQAAQAAPPTCAGERATIVGNAKANKLTGTAKRDVIWAGDGNDTIAGGGGNDLICGGAGADRISGGPDDDRIYGELDNYRTDSFGRFKKTGDTIVPGAGNDYVDPGYDARAVSAGVEADPDTISYFSAPAAAVVDLRAVPAVVGADGTDTIVVAAGSAIGFVGTPFNDVIRGTYKDDRLYGMGGDDQIFGQDGDDTITPDGNDSAGNDIVDGGSGDDKIVSVAGYDTLGGGPGQDAITNSSPNKTFIKGGSGGDVVTVPVPGESGFDIVGNGGQDKLRLVAYANPALLPTVRIDQRKGLTKVIRLQPVAVSGKIQSFTEVSLPGYARTIYKGTDKGEVITAHPDFGAVIKGRGGADVITGSNQKDVLIGGKGFDIGFGKGGKDKCKEIERRKSC</sequence>
<dbReference type="PANTHER" id="PTHR38340">
    <property type="entry name" value="S-LAYER PROTEIN"/>
    <property type="match status" value="1"/>
</dbReference>
<dbReference type="OrthoDB" id="3765336at2"/>
<dbReference type="PANTHER" id="PTHR38340:SF1">
    <property type="entry name" value="S-LAYER PROTEIN"/>
    <property type="match status" value="1"/>
</dbReference>
<dbReference type="AlphaFoldDB" id="A0A2R7YX32"/>
<dbReference type="Gene3D" id="2.150.10.10">
    <property type="entry name" value="Serralysin-like metalloprotease, C-terminal"/>
    <property type="match status" value="3"/>
</dbReference>
<evidence type="ECO:0000313" key="4">
    <source>
        <dbReference type="Proteomes" id="UP000244867"/>
    </source>
</evidence>
<dbReference type="InterPro" id="IPR001343">
    <property type="entry name" value="Hemolysn_Ca-bd"/>
</dbReference>
<reference evidence="3 4" key="1">
    <citation type="submission" date="2018-03" db="EMBL/GenBank/DDBJ databases">
        <authorList>
            <person name="Keele B.F."/>
        </authorList>
    </citation>
    <scope>NUCLEOTIDE SEQUENCE [LARGE SCALE GENOMIC DNA]</scope>
    <source>
        <strain evidence="3 4">IB-3</strain>
    </source>
</reference>
<keyword evidence="4" id="KW-1185">Reference proteome</keyword>
<dbReference type="Pfam" id="PF00353">
    <property type="entry name" value="HemolysinCabind"/>
    <property type="match status" value="5"/>
</dbReference>
<dbReference type="PRINTS" id="PR00313">
    <property type="entry name" value="CABNDNGRPT"/>
</dbReference>
<dbReference type="Proteomes" id="UP000244867">
    <property type="component" value="Unassembled WGS sequence"/>
</dbReference>
<accession>A0A2R7YX32</accession>
<dbReference type="InterPro" id="IPR011049">
    <property type="entry name" value="Serralysin-like_metalloprot_C"/>
</dbReference>
<dbReference type="InterPro" id="IPR050557">
    <property type="entry name" value="RTX_toxin/Mannuronan_C5-epim"/>
</dbReference>
<dbReference type="GO" id="GO:0005509">
    <property type="term" value="F:calcium ion binding"/>
    <property type="evidence" value="ECO:0007669"/>
    <property type="project" value="InterPro"/>
</dbReference>
<name>A0A2R7YX32_9ACTN</name>
<gene>
    <name evidence="3" type="ORF">C7S10_10770</name>
</gene>